<accession>A0A4V1CMA0</accession>
<dbReference type="OrthoDB" id="9784977at2"/>
<name>A0A4V1CMA0_9CELL</name>
<dbReference type="RefSeq" id="WP_135974215.1">
    <property type="nucleotide sequence ID" value="NZ_CP039291.1"/>
</dbReference>
<protein>
    <submittedName>
        <fullName evidence="1">DUF4178 domain-containing protein</fullName>
    </submittedName>
</protein>
<reference evidence="1 2" key="1">
    <citation type="submission" date="2019-04" db="EMBL/GenBank/DDBJ databases">
        <title>Isolation and identification of Cellulomonas shaoxiangyii sp. Nov. isolated from feces of the Tibetan antelopes (Pantholops hodgsonii) in the Qinghai-Tibet plateau of China.</title>
        <authorList>
            <person name="Tian Z."/>
        </authorList>
    </citation>
    <scope>NUCLEOTIDE SEQUENCE [LARGE SCALE GENOMIC DNA]</scope>
    <source>
        <strain evidence="1 2">Z28</strain>
    </source>
</reference>
<dbReference type="KEGG" id="celz:E5225_00245"/>
<sequence length="242" mass="26953">MARHQARMKLGTALVGEPPWRSMPHGVVVYAEKDASDGKWYHWEEWELLGYQNLDYWVEYDHDTRKVTLYWPETVPETIDPEKLRTGQEITATVDGRKQKLRVGEVGAGTIRTLEGSFTYDLQKGQTVAYAELHGDDFVLSVEKFDARVLDVYRGTVLDAKAQKQHFGKVVAPRQWRAPVVGLIVATLLAFSFAGACSPDSRTDCTPRSLATAPPAGSTVVSEDQNQICYRRPVTGIGGLGK</sequence>
<dbReference type="AlphaFoldDB" id="A0A4V1CMA0"/>
<dbReference type="Proteomes" id="UP000296469">
    <property type="component" value="Chromosome"/>
</dbReference>
<evidence type="ECO:0000313" key="2">
    <source>
        <dbReference type="Proteomes" id="UP000296469"/>
    </source>
</evidence>
<proteinExistence type="predicted"/>
<gene>
    <name evidence="1" type="ORF">E5225_00245</name>
</gene>
<evidence type="ECO:0000313" key="1">
    <source>
        <dbReference type="EMBL" id="QCB92215.1"/>
    </source>
</evidence>
<dbReference type="EMBL" id="CP039291">
    <property type="protein sequence ID" value="QCB92215.1"/>
    <property type="molecule type" value="Genomic_DNA"/>
</dbReference>
<organism evidence="1 2">
    <name type="scientific">Cellulomonas shaoxiangyii</name>
    <dbReference type="NCBI Taxonomy" id="2566013"/>
    <lineage>
        <taxon>Bacteria</taxon>
        <taxon>Bacillati</taxon>
        <taxon>Actinomycetota</taxon>
        <taxon>Actinomycetes</taxon>
        <taxon>Micrococcales</taxon>
        <taxon>Cellulomonadaceae</taxon>
        <taxon>Cellulomonas</taxon>
    </lineage>
</organism>
<keyword evidence="2" id="KW-1185">Reference proteome</keyword>